<dbReference type="Proteomes" id="UP000242857">
    <property type="component" value="Unassembled WGS sequence"/>
</dbReference>
<reference evidence="3" key="1">
    <citation type="submission" date="2016-11" db="EMBL/GenBank/DDBJ databases">
        <authorList>
            <person name="Varghese N."/>
            <person name="Submissions S."/>
        </authorList>
    </citation>
    <scope>NUCLEOTIDE SEQUENCE [LARGE SCALE GENOMIC DNA]</scope>
    <source>
        <strain evidence="3">DSM 14834</strain>
    </source>
</reference>
<evidence type="ECO:0000313" key="3">
    <source>
        <dbReference type="Proteomes" id="UP000242857"/>
    </source>
</evidence>
<keyword evidence="3" id="KW-1185">Reference proteome</keyword>
<protein>
    <recommendedName>
        <fullName evidence="4">Response regulatory domain-containing protein</fullName>
    </recommendedName>
</protein>
<evidence type="ECO:0008006" key="4">
    <source>
        <dbReference type="Google" id="ProtNLM"/>
    </source>
</evidence>
<evidence type="ECO:0000256" key="1">
    <source>
        <dbReference type="SAM" id="MobiDB-lite"/>
    </source>
</evidence>
<proteinExistence type="predicted"/>
<organism evidence="2 3">
    <name type="scientific">Thermomonas hydrothermalis</name>
    <dbReference type="NCBI Taxonomy" id="213588"/>
    <lineage>
        <taxon>Bacteria</taxon>
        <taxon>Pseudomonadati</taxon>
        <taxon>Pseudomonadota</taxon>
        <taxon>Gammaproteobacteria</taxon>
        <taxon>Lysobacterales</taxon>
        <taxon>Lysobacteraceae</taxon>
        <taxon>Thermomonas</taxon>
    </lineage>
</organism>
<name>A0A1M4ZMT3_9GAMM</name>
<gene>
    <name evidence="2" type="ORF">SAMN02745204_01983</name>
</gene>
<accession>A0A1M4ZMT3</accession>
<sequence>MARILLIEDSPTEAAVMIQLLERNGHQGLNRDSSGNGSCLMGSMEPRVTG</sequence>
<dbReference type="AlphaFoldDB" id="A0A1M4ZMT3"/>
<feature type="region of interest" description="Disordered" evidence="1">
    <location>
        <begin position="26"/>
        <end position="50"/>
    </location>
</feature>
<evidence type="ECO:0000313" key="2">
    <source>
        <dbReference type="EMBL" id="SHF19102.1"/>
    </source>
</evidence>
<dbReference type="EMBL" id="FQUK01000038">
    <property type="protein sequence ID" value="SHF19102.1"/>
    <property type="molecule type" value="Genomic_DNA"/>
</dbReference>